<feature type="signal peptide" evidence="1">
    <location>
        <begin position="1"/>
        <end position="23"/>
    </location>
</feature>
<dbReference type="AlphaFoldDB" id="A0A2S0N1C2"/>
<keyword evidence="1" id="KW-0732">Signal</keyword>
<dbReference type="KEGG" id="simp:C6571_10830"/>
<dbReference type="OrthoDB" id="9799434at2"/>
<evidence type="ECO:0000313" key="2">
    <source>
        <dbReference type="EMBL" id="AVO41713.1"/>
    </source>
</evidence>
<name>A0A2S0N1C2_9BURK</name>
<reference evidence="2 3" key="1">
    <citation type="submission" date="2018-03" db="EMBL/GenBank/DDBJ databases">
        <title>Genome sequencing of Simplicispira sp.</title>
        <authorList>
            <person name="Kim S.-J."/>
            <person name="Heo J."/>
            <person name="Kwon S.-W."/>
        </authorList>
    </citation>
    <scope>NUCLEOTIDE SEQUENCE [LARGE SCALE GENOMIC DNA]</scope>
    <source>
        <strain evidence="2 3">SC1-8</strain>
    </source>
</reference>
<evidence type="ECO:0000313" key="3">
    <source>
        <dbReference type="Proteomes" id="UP000239326"/>
    </source>
</evidence>
<protein>
    <recommendedName>
        <fullName evidence="4">DUF4426 domain-containing protein</fullName>
    </recommendedName>
</protein>
<keyword evidence="3" id="KW-1185">Reference proteome</keyword>
<gene>
    <name evidence="2" type="ORF">C6571_10830</name>
</gene>
<organism evidence="2 3">
    <name type="scientific">Simplicispira suum</name>
    <dbReference type="NCBI Taxonomy" id="2109915"/>
    <lineage>
        <taxon>Bacteria</taxon>
        <taxon>Pseudomonadati</taxon>
        <taxon>Pseudomonadota</taxon>
        <taxon>Betaproteobacteria</taxon>
        <taxon>Burkholderiales</taxon>
        <taxon>Comamonadaceae</taxon>
        <taxon>Simplicispira</taxon>
    </lineage>
</organism>
<dbReference type="EMBL" id="CP027669">
    <property type="protein sequence ID" value="AVO41713.1"/>
    <property type="molecule type" value="Genomic_DNA"/>
</dbReference>
<evidence type="ECO:0008006" key="4">
    <source>
        <dbReference type="Google" id="ProtNLM"/>
    </source>
</evidence>
<sequence length="151" mass="15367">MKKIFSITALVLGGVLAAGSALAHDDAYLDTQKAPHGGQLRMAGVYHFELVVDRTSPDAKEKPVAVYLTDHAGEKIPAAGATGSVILLSGKTRTTVTLTPDGGNLLKGVGKYASTPDLKAIVSITPAGQAAAQARFTPLSGAGEMHSGGSK</sequence>
<dbReference type="Proteomes" id="UP000239326">
    <property type="component" value="Chromosome"/>
</dbReference>
<proteinExistence type="predicted"/>
<evidence type="ECO:0000256" key="1">
    <source>
        <dbReference type="SAM" id="SignalP"/>
    </source>
</evidence>
<dbReference type="RefSeq" id="WP_106446690.1">
    <property type="nucleotide sequence ID" value="NZ_CP027669.1"/>
</dbReference>
<feature type="chain" id="PRO_5015596073" description="DUF4426 domain-containing protein" evidence="1">
    <location>
        <begin position="24"/>
        <end position="151"/>
    </location>
</feature>
<accession>A0A2S0N1C2</accession>